<feature type="transmembrane region" description="Helical" evidence="6">
    <location>
        <begin position="499"/>
        <end position="523"/>
    </location>
</feature>
<keyword evidence="4 6" id="KW-0472">Membrane</keyword>
<proteinExistence type="predicted"/>
<feature type="transmembrane region" description="Helical" evidence="6">
    <location>
        <begin position="433"/>
        <end position="452"/>
    </location>
</feature>
<feature type="transmembrane region" description="Helical" evidence="6">
    <location>
        <begin position="395"/>
        <end position="413"/>
    </location>
</feature>
<feature type="transmembrane region" description="Helical" evidence="6">
    <location>
        <begin position="161"/>
        <end position="181"/>
    </location>
</feature>
<accession>A0A4S9KZQ9</accession>
<feature type="region of interest" description="Disordered" evidence="5">
    <location>
        <begin position="89"/>
        <end position="110"/>
    </location>
</feature>
<dbReference type="InterPro" id="IPR036770">
    <property type="entry name" value="Ankyrin_rpt-contain_sf"/>
</dbReference>
<dbReference type="PANTHER" id="PTHR23502:SF24">
    <property type="entry name" value="TRANSPORTER, PUTATIVE-RELATED"/>
    <property type="match status" value="1"/>
</dbReference>
<evidence type="ECO:0000313" key="9">
    <source>
        <dbReference type="Proteomes" id="UP000306584"/>
    </source>
</evidence>
<evidence type="ECO:0000256" key="2">
    <source>
        <dbReference type="ARBA" id="ARBA00022692"/>
    </source>
</evidence>
<dbReference type="SUPFAM" id="SSF48403">
    <property type="entry name" value="Ankyrin repeat"/>
    <property type="match status" value="1"/>
</dbReference>
<dbReference type="InterPro" id="IPR036259">
    <property type="entry name" value="MFS_trans_sf"/>
</dbReference>
<dbReference type="GO" id="GO:0005886">
    <property type="term" value="C:plasma membrane"/>
    <property type="evidence" value="ECO:0007669"/>
    <property type="project" value="TreeGrafter"/>
</dbReference>
<keyword evidence="3 6" id="KW-1133">Transmembrane helix</keyword>
<dbReference type="PROSITE" id="PS50850">
    <property type="entry name" value="MFS"/>
    <property type="match status" value="1"/>
</dbReference>
<dbReference type="InterPro" id="IPR020846">
    <property type="entry name" value="MFS_dom"/>
</dbReference>
<evidence type="ECO:0000256" key="1">
    <source>
        <dbReference type="ARBA" id="ARBA00004141"/>
    </source>
</evidence>
<dbReference type="Gene3D" id="1.20.1250.20">
    <property type="entry name" value="MFS general substrate transporter like domains"/>
    <property type="match status" value="1"/>
</dbReference>
<evidence type="ECO:0000259" key="7">
    <source>
        <dbReference type="PROSITE" id="PS50850"/>
    </source>
</evidence>
<feature type="transmembrane region" description="Helical" evidence="6">
    <location>
        <begin position="227"/>
        <end position="244"/>
    </location>
</feature>
<feature type="transmembrane region" description="Helical" evidence="6">
    <location>
        <begin position="630"/>
        <end position="651"/>
    </location>
</feature>
<feature type="transmembrane region" description="Helical" evidence="6">
    <location>
        <begin position="201"/>
        <end position="220"/>
    </location>
</feature>
<gene>
    <name evidence="8" type="ORF">D6D01_06412</name>
</gene>
<feature type="transmembrane region" description="Helical" evidence="6">
    <location>
        <begin position="567"/>
        <end position="589"/>
    </location>
</feature>
<dbReference type="CDD" id="cd17323">
    <property type="entry name" value="MFS_Tpo1_MDR_like"/>
    <property type="match status" value="1"/>
</dbReference>
<evidence type="ECO:0000256" key="4">
    <source>
        <dbReference type="ARBA" id="ARBA00023136"/>
    </source>
</evidence>
<feature type="transmembrane region" description="Helical" evidence="6">
    <location>
        <begin position="473"/>
        <end position="493"/>
    </location>
</feature>
<dbReference type="SUPFAM" id="SSF103473">
    <property type="entry name" value="MFS general substrate transporter"/>
    <property type="match status" value="1"/>
</dbReference>
<protein>
    <submittedName>
        <fullName evidence="8">MFS general substrate transporter</fullName>
    </submittedName>
</protein>
<name>A0A4S9KZQ9_AURPU</name>
<dbReference type="EMBL" id="QZBD01000271">
    <property type="protein sequence ID" value="THY21798.1"/>
    <property type="molecule type" value="Genomic_DNA"/>
</dbReference>
<evidence type="ECO:0000256" key="3">
    <source>
        <dbReference type="ARBA" id="ARBA00022989"/>
    </source>
</evidence>
<dbReference type="Gene3D" id="1.25.40.20">
    <property type="entry name" value="Ankyrin repeat-containing domain"/>
    <property type="match status" value="1"/>
</dbReference>
<dbReference type="Proteomes" id="UP000306584">
    <property type="component" value="Unassembled WGS sequence"/>
</dbReference>
<comment type="caution">
    <text evidence="8">The sequence shown here is derived from an EMBL/GenBank/DDBJ whole genome shotgun (WGS) entry which is preliminary data.</text>
</comment>
<dbReference type="PANTHER" id="PTHR23502">
    <property type="entry name" value="MAJOR FACILITATOR SUPERFAMILY"/>
    <property type="match status" value="1"/>
</dbReference>
<organism evidence="8 9">
    <name type="scientific">Aureobasidium pullulans</name>
    <name type="common">Black yeast</name>
    <name type="synonym">Pullularia pullulans</name>
    <dbReference type="NCBI Taxonomy" id="5580"/>
    <lineage>
        <taxon>Eukaryota</taxon>
        <taxon>Fungi</taxon>
        <taxon>Dikarya</taxon>
        <taxon>Ascomycota</taxon>
        <taxon>Pezizomycotina</taxon>
        <taxon>Dothideomycetes</taxon>
        <taxon>Dothideomycetidae</taxon>
        <taxon>Dothideales</taxon>
        <taxon>Saccotheciaceae</taxon>
        <taxon>Aureobasidium</taxon>
    </lineage>
</organism>
<dbReference type="FunFam" id="1.20.1250.20:FF:000653">
    <property type="entry name" value="Polyamine transporter, putative"/>
    <property type="match status" value="1"/>
</dbReference>
<keyword evidence="2 6" id="KW-0812">Transmembrane</keyword>
<evidence type="ECO:0000256" key="5">
    <source>
        <dbReference type="SAM" id="MobiDB-lite"/>
    </source>
</evidence>
<feature type="transmembrane region" description="Helical" evidence="6">
    <location>
        <begin position="317"/>
        <end position="334"/>
    </location>
</feature>
<comment type="subcellular location">
    <subcellularLocation>
        <location evidence="1">Membrane</location>
        <topology evidence="1">Multi-pass membrane protein</topology>
    </subcellularLocation>
</comment>
<dbReference type="InterPro" id="IPR011701">
    <property type="entry name" value="MFS"/>
</dbReference>
<dbReference type="Pfam" id="PF07690">
    <property type="entry name" value="MFS_1"/>
    <property type="match status" value="1"/>
</dbReference>
<dbReference type="GO" id="GO:0022857">
    <property type="term" value="F:transmembrane transporter activity"/>
    <property type="evidence" value="ECO:0007669"/>
    <property type="project" value="InterPro"/>
</dbReference>
<feature type="compositionally biased region" description="Basic and acidic residues" evidence="5">
    <location>
        <begin position="89"/>
        <end position="101"/>
    </location>
</feature>
<evidence type="ECO:0000256" key="6">
    <source>
        <dbReference type="SAM" id="Phobius"/>
    </source>
</evidence>
<evidence type="ECO:0000313" key="8">
    <source>
        <dbReference type="EMBL" id="THY21798.1"/>
    </source>
</evidence>
<dbReference type="AlphaFoldDB" id="A0A4S9KZQ9"/>
<feature type="domain" description="Major facilitator superfamily (MFS) profile" evidence="7">
    <location>
        <begin position="163"/>
        <end position="593"/>
    </location>
</feature>
<feature type="transmembrane region" description="Helical" evidence="6">
    <location>
        <begin position="535"/>
        <end position="555"/>
    </location>
</feature>
<sequence length="1224" mass="138531">MERHNRVASTNHGPPPTQALWRMMEMLETVLAEWNGEQKPCCIITINSVIVDISFHPLCPRASSLIPSFLPGLYLHAILTMEQAIEREDPAEVEKKIDSEKSSISGRSPSEIEDVNSRLWLSEDEAYQEAKTHPEGTREIFITFSHDDKDNPRNYSKAKKWYITCFASSLNVLTCLCAGGYSSGVEQLVDEFGVSAEVGTVGLSMYILGFAIGPMLLAPLSEYFGRNPVYFCSWFVLFIFQLPLALAPNIGTVIVCRLIQGFGGSAPLTNTGGSVSDVWERNASGPAMSIYGLSSTFGPPMALVISGYIALEKGWRWLFWVYMAIFGGVWLIMITRHSTILERKAARVRKQLRKEGFEKSAARVFDAHADESKSLHTLFAITLTRPFRFLFSEPITIGAAAYNGFIYGLVYLFNEAFPLVFGNNHGFNAGQQGLCFLGLAMGSVVGVALYPIQERYYLRKVAKNEGKGVPEARLFLARGGAFLLPISLFWFAWTSYSSVHWIVPIIASGFFGLGIYVVILSILNYVVDSYQTYSASALAGVILIRNLVGAGFPLFANQMYTKLGYEWASSLLAFLSILMIPIPWLWFYYESKDVTASLMRSATNRLSCMQPIIAPVPHPLRFDLTPSSPIISVFGVVGSAVGVAGFAFQIADGVKKLADFCQAVRDAPADLQDALSELVDLAELYKEVGQQMEDQQMSHPTALPSRIVLDRLLERARRNNKDLQALLVDMEAEVKKRQFRGSIRAVLKKETFTRFQKRVERTKDTLQLSYMTYCNRQEAQCMHQEMRKVSTVAHHISAMADQVSIMGPQLGVLVTNSSAKLPQPGHVIQPRICSKKIVYYRLRLPTWLHSQVYEMAYSYSTNVWTTQFRVYNTVSCLSPFMRACRQGDYKTVKSILEVEPAHVYDQDEFGDTALHLCPSHHLSHADHVMSCRSPFQYLLVNAYFEQSYGRKRSSLVPEDIVCELSNALEHPDCLEEDEYTRLHWMIQYGFQTFSHMPVVVEMFQNMMSPPWLTRPLEERMSLLAWDVSRHLLGSTCRTRREFELILGSKLTSVVWEIDKLAKGRFTSRVMHLIGVAFTLGNAEDIGGWRDVLQQIVSSGISLTESVLRGLINLVKELQAAGLDLKQYNPEAGSDWKGIRLRNGWGKFRFRVLLFQQSPRPEDWKLFLSDMRQEYAYECCGDFWDMIEHPERMMPGAWCENAPNFKDWEYSHLENFYQYRLASDS</sequence>
<reference evidence="8 9" key="1">
    <citation type="submission" date="2018-10" db="EMBL/GenBank/DDBJ databases">
        <title>Fifty Aureobasidium pullulans genomes reveal a recombining polyextremotolerant generalist.</title>
        <authorList>
            <person name="Gostincar C."/>
            <person name="Turk M."/>
            <person name="Zajc J."/>
            <person name="Gunde-Cimerman N."/>
        </authorList>
    </citation>
    <scope>NUCLEOTIDE SEQUENCE [LARGE SCALE GENOMIC DNA]</scope>
    <source>
        <strain evidence="8 9">EXF-6604</strain>
    </source>
</reference>